<evidence type="ECO:0000313" key="1">
    <source>
        <dbReference type="EMBL" id="MDE8648142.1"/>
    </source>
</evidence>
<accession>A0AAW6LSB9</accession>
<evidence type="ECO:0000313" key="2">
    <source>
        <dbReference type="Proteomes" id="UP001217325"/>
    </source>
</evidence>
<dbReference type="AlphaFoldDB" id="A0AAW6LSB9"/>
<gene>
    <name evidence="1" type="ORF">PXH69_24550</name>
</gene>
<name>A0AAW6LSB9_RHOSG</name>
<sequence>MAESSPEFLAYDKALREYVHSVTKGGLARDYLTIFSYIPDDGDEMDEYYIASSNGTQLHSAMGLAHMAIEVIPQMYQSFGSHHHDHDDDE</sequence>
<protein>
    <submittedName>
        <fullName evidence="1">Uncharacterized protein</fullName>
    </submittedName>
</protein>
<reference evidence="1" key="1">
    <citation type="submission" date="2023-02" db="EMBL/GenBank/DDBJ databases">
        <title>A novel hydrolase synthesized by Rhodococcus erythropolis HQ is responsible for the detoxification of Zearalenone.</title>
        <authorList>
            <person name="Hu J."/>
            <person name="Xu J."/>
        </authorList>
    </citation>
    <scope>NUCLEOTIDE SEQUENCE</scope>
    <source>
        <strain evidence="1">HQ</strain>
    </source>
</reference>
<dbReference type="Proteomes" id="UP001217325">
    <property type="component" value="Unassembled WGS sequence"/>
</dbReference>
<comment type="caution">
    <text evidence="1">The sequence shown here is derived from an EMBL/GenBank/DDBJ whole genome shotgun (WGS) entry which is preliminary data.</text>
</comment>
<proteinExistence type="predicted"/>
<dbReference type="RefSeq" id="WP_275232380.1">
    <property type="nucleotide sequence ID" value="NZ_JARDXE010000017.1"/>
</dbReference>
<dbReference type="EMBL" id="JARDXE010000017">
    <property type="protein sequence ID" value="MDE8648142.1"/>
    <property type="molecule type" value="Genomic_DNA"/>
</dbReference>
<organism evidence="1 2">
    <name type="scientific">Rhodococcus qingshengii</name>
    <dbReference type="NCBI Taxonomy" id="334542"/>
    <lineage>
        <taxon>Bacteria</taxon>
        <taxon>Bacillati</taxon>
        <taxon>Actinomycetota</taxon>
        <taxon>Actinomycetes</taxon>
        <taxon>Mycobacteriales</taxon>
        <taxon>Nocardiaceae</taxon>
        <taxon>Rhodococcus</taxon>
        <taxon>Rhodococcus erythropolis group</taxon>
    </lineage>
</organism>